<protein>
    <submittedName>
        <fullName evidence="1">Uncharacterized protein</fullName>
    </submittedName>
</protein>
<dbReference type="AlphaFoldDB" id="A0A0F9PVQ3"/>
<proteinExistence type="predicted"/>
<dbReference type="EMBL" id="LAZR01005769">
    <property type="protein sequence ID" value="KKM97262.1"/>
    <property type="molecule type" value="Genomic_DNA"/>
</dbReference>
<gene>
    <name evidence="1" type="ORF">LCGC14_1169860</name>
</gene>
<organism evidence="1">
    <name type="scientific">marine sediment metagenome</name>
    <dbReference type="NCBI Taxonomy" id="412755"/>
    <lineage>
        <taxon>unclassified sequences</taxon>
        <taxon>metagenomes</taxon>
        <taxon>ecological metagenomes</taxon>
    </lineage>
</organism>
<comment type="caution">
    <text evidence="1">The sequence shown here is derived from an EMBL/GenBank/DDBJ whole genome shotgun (WGS) entry which is preliminary data.</text>
</comment>
<sequence length="132" mass="15309">MAENDEKKRNVIIRIDTEGNEIICGVYYKNKDNRQILLDWFGGLSIEAALIEATKTIVRDYYLEAEAELDTVVRMVGTLFDAFNALNPPDDMEHIAEIRSLVKEYLKMMDYDERVEFHKESKREGDEGRNTG</sequence>
<name>A0A0F9PVQ3_9ZZZZ</name>
<accession>A0A0F9PVQ3</accession>
<reference evidence="1" key="1">
    <citation type="journal article" date="2015" name="Nature">
        <title>Complex archaea that bridge the gap between prokaryotes and eukaryotes.</title>
        <authorList>
            <person name="Spang A."/>
            <person name="Saw J.H."/>
            <person name="Jorgensen S.L."/>
            <person name="Zaremba-Niedzwiedzka K."/>
            <person name="Martijn J."/>
            <person name="Lind A.E."/>
            <person name="van Eijk R."/>
            <person name="Schleper C."/>
            <person name="Guy L."/>
            <person name="Ettema T.J."/>
        </authorList>
    </citation>
    <scope>NUCLEOTIDE SEQUENCE</scope>
</reference>
<evidence type="ECO:0000313" key="1">
    <source>
        <dbReference type="EMBL" id="KKM97262.1"/>
    </source>
</evidence>